<keyword evidence="5" id="KW-1185">Reference proteome</keyword>
<dbReference type="PANTHER" id="PTHR42736">
    <property type="entry name" value="PROTEIN-GLUTAMINE GAMMA-GLUTAMYLTRANSFERASE"/>
    <property type="match status" value="1"/>
</dbReference>
<evidence type="ECO:0000313" key="4">
    <source>
        <dbReference type="EMBL" id="AKF03172.1"/>
    </source>
</evidence>
<dbReference type="Pfam" id="PF01841">
    <property type="entry name" value="Transglut_core"/>
    <property type="match status" value="1"/>
</dbReference>
<dbReference type="InterPro" id="IPR052901">
    <property type="entry name" value="Bact_TGase-like"/>
</dbReference>
<dbReference type="EMBL" id="CP011125">
    <property type="protein sequence ID" value="AKF03172.1"/>
    <property type="molecule type" value="Genomic_DNA"/>
</dbReference>
<accession>A0A0F6YF48</accession>
<feature type="region of interest" description="Disordered" evidence="1">
    <location>
        <begin position="236"/>
        <end position="434"/>
    </location>
</feature>
<feature type="transmembrane region" description="Helical" evidence="2">
    <location>
        <begin position="35"/>
        <end position="62"/>
    </location>
</feature>
<evidence type="ECO:0000256" key="2">
    <source>
        <dbReference type="SAM" id="Phobius"/>
    </source>
</evidence>
<dbReference type="Proteomes" id="UP000034883">
    <property type="component" value="Chromosome"/>
</dbReference>
<dbReference type="InterPro" id="IPR002931">
    <property type="entry name" value="Transglutaminase-like"/>
</dbReference>
<feature type="transmembrane region" description="Helical" evidence="2">
    <location>
        <begin position="101"/>
        <end position="128"/>
    </location>
</feature>
<feature type="transmembrane region" description="Helical" evidence="2">
    <location>
        <begin position="74"/>
        <end position="95"/>
    </location>
</feature>
<evidence type="ECO:0000256" key="1">
    <source>
        <dbReference type="SAM" id="MobiDB-lite"/>
    </source>
</evidence>
<feature type="region of interest" description="Disordered" evidence="1">
    <location>
        <begin position="474"/>
        <end position="493"/>
    </location>
</feature>
<dbReference type="InterPro" id="IPR038765">
    <property type="entry name" value="Papain-like_cys_pep_sf"/>
</dbReference>
<dbReference type="KEGG" id="samy:DB32_000321"/>
<protein>
    <recommendedName>
        <fullName evidence="3">Transglutaminase-like domain-containing protein</fullName>
    </recommendedName>
</protein>
<dbReference type="Gene3D" id="3.10.620.30">
    <property type="match status" value="1"/>
</dbReference>
<feature type="domain" description="Transglutaminase-like" evidence="3">
    <location>
        <begin position="631"/>
        <end position="703"/>
    </location>
</feature>
<feature type="compositionally biased region" description="Gly residues" evidence="1">
    <location>
        <begin position="263"/>
        <end position="301"/>
    </location>
</feature>
<sequence length="885" mass="91813">MMQKVDRAREADRDTLFTRFARSARHPLRVVTMGVATFCIVADVAMGTGITAAVLGAMAGVLAGEILARTPLRLSWVLGGLAAIAGVGLAIGGTIVRVEGIVAALGTGLSLHLTSFVSYGSVAFFATAAMRATAKRHPSWIALELAFLVLSVAAALAAHRGGIVVRPLWLSDFAWRRGIDPADVILAIGIASALVAISLLLFERKGRLSLAALPLVPLVAMLVVSCFEITREQAALGESSPDSIDSDQQGNDTGEEGDDQGGTSSGLDGGVPRDGGGSGDAGRADGGGGGGDGGLDGGAGGRADASLDGGASGGGDASLDGGASGGGGDASSLDGGAGGGDGDGGASGGGGDASIVDGGGGSGSGADASSGGGGGSRGDGGSSGQPSAWDAGVGDDELPPPRETGEQGEQGGPVDPSELQDQPPPSGGGGSSPVAVVLFERDYSPPSGNYYFRQEAWTELEGVRLVPTTHEGADGDLARAMPTSRAPVSAPPPALGRDQVPATVALLVAHPLPFALESPVWFAEARNPNPGQFRRAYRFLSMAQTIGYQDLLGRGAGDSAWPAEVRALYLTTHPDARFQAFADETIASMPEARRDDPFARAVAIKLRLDEMLTYSTRERHADAADPVVDFFFGNRIGYCVHFAHTAVFLFRAAGVPSRIGVGYMSEEANRRGGSSLVIQAGDAHAWPEVYVEGVGWIVLDIAAHENLDPPRPPQDEELQQRLGEMAREQPPDPEDEIQPQQTRRQQGSLTTALWILFALAIALVLAVLYAIKLWRRVAPAFASSRARPRVEYRAALDRLAEVGLVREHGETREQFAARVAQTSPAFERATALLLASRLGHPGAPPSDPAAWRDATASMKRELRASTKTWRRLLGLAHPLSFLDSR</sequence>
<dbReference type="AlphaFoldDB" id="A0A0F6YF48"/>
<feature type="transmembrane region" description="Helical" evidence="2">
    <location>
        <begin position="140"/>
        <end position="164"/>
    </location>
</feature>
<dbReference type="STRING" id="927083.DB32_000321"/>
<proteinExistence type="predicted"/>
<keyword evidence="2" id="KW-1133">Transmembrane helix</keyword>
<name>A0A0F6YF48_9BACT</name>
<dbReference type="SMART" id="SM00460">
    <property type="entry name" value="TGc"/>
    <property type="match status" value="1"/>
</dbReference>
<feature type="transmembrane region" description="Helical" evidence="2">
    <location>
        <begin position="184"/>
        <end position="202"/>
    </location>
</feature>
<feature type="compositionally biased region" description="Gly residues" evidence="1">
    <location>
        <begin position="310"/>
        <end position="383"/>
    </location>
</feature>
<dbReference type="SUPFAM" id="SSF54001">
    <property type="entry name" value="Cysteine proteinases"/>
    <property type="match status" value="1"/>
</dbReference>
<evidence type="ECO:0000313" key="5">
    <source>
        <dbReference type="Proteomes" id="UP000034883"/>
    </source>
</evidence>
<feature type="transmembrane region" description="Helical" evidence="2">
    <location>
        <begin position="209"/>
        <end position="230"/>
    </location>
</feature>
<reference evidence="4 5" key="1">
    <citation type="submission" date="2015-03" db="EMBL/GenBank/DDBJ databases">
        <title>Genome assembly of Sandaracinus amylolyticus DSM 53668.</title>
        <authorList>
            <person name="Sharma G."/>
            <person name="Subramanian S."/>
        </authorList>
    </citation>
    <scope>NUCLEOTIDE SEQUENCE [LARGE SCALE GENOMIC DNA]</scope>
    <source>
        <strain evidence="4 5">DSM 53668</strain>
    </source>
</reference>
<evidence type="ECO:0000259" key="3">
    <source>
        <dbReference type="SMART" id="SM00460"/>
    </source>
</evidence>
<organism evidence="4 5">
    <name type="scientific">Sandaracinus amylolyticus</name>
    <dbReference type="NCBI Taxonomy" id="927083"/>
    <lineage>
        <taxon>Bacteria</taxon>
        <taxon>Pseudomonadati</taxon>
        <taxon>Myxococcota</taxon>
        <taxon>Polyangia</taxon>
        <taxon>Polyangiales</taxon>
        <taxon>Sandaracinaceae</taxon>
        <taxon>Sandaracinus</taxon>
    </lineage>
</organism>
<keyword evidence="2" id="KW-0812">Transmembrane</keyword>
<dbReference type="PANTHER" id="PTHR42736:SF1">
    <property type="entry name" value="PROTEIN-GLUTAMINE GAMMA-GLUTAMYLTRANSFERASE"/>
    <property type="match status" value="1"/>
</dbReference>
<feature type="transmembrane region" description="Helical" evidence="2">
    <location>
        <begin position="752"/>
        <end position="771"/>
    </location>
</feature>
<gene>
    <name evidence="4" type="ORF">DB32_000321</name>
</gene>
<keyword evidence="2" id="KW-0472">Membrane</keyword>